<gene>
    <name evidence="3" type="ORF">THASP1DRAFT_28183</name>
</gene>
<feature type="coiled-coil region" evidence="1">
    <location>
        <begin position="115"/>
        <end position="157"/>
    </location>
</feature>
<reference evidence="4" key="1">
    <citation type="journal article" date="2018" name="Nat. Microbiol.">
        <title>Leveraging single-cell genomics to expand the fungal tree of life.</title>
        <authorList>
            <person name="Ahrendt S.R."/>
            <person name="Quandt C.A."/>
            <person name="Ciobanu D."/>
            <person name="Clum A."/>
            <person name="Salamov A."/>
            <person name="Andreopoulos B."/>
            <person name="Cheng J.F."/>
            <person name="Woyke T."/>
            <person name="Pelin A."/>
            <person name="Henrissat B."/>
            <person name="Reynolds N.K."/>
            <person name="Benny G.L."/>
            <person name="Smith M.E."/>
            <person name="James T.Y."/>
            <person name="Grigoriev I.V."/>
        </authorList>
    </citation>
    <scope>NUCLEOTIDE SEQUENCE [LARGE SCALE GENOMIC DNA]</scope>
    <source>
        <strain evidence="4">RSA 1356</strain>
    </source>
</reference>
<evidence type="ECO:0000313" key="3">
    <source>
        <dbReference type="EMBL" id="RKP10032.1"/>
    </source>
</evidence>
<keyword evidence="1" id="KW-0175">Coiled coil</keyword>
<feature type="compositionally biased region" description="Polar residues" evidence="2">
    <location>
        <begin position="506"/>
        <end position="515"/>
    </location>
</feature>
<dbReference type="OrthoDB" id="2409325at2759"/>
<feature type="compositionally biased region" description="Basic residues" evidence="2">
    <location>
        <begin position="476"/>
        <end position="494"/>
    </location>
</feature>
<keyword evidence="4" id="KW-1185">Reference proteome</keyword>
<evidence type="ECO:0000256" key="1">
    <source>
        <dbReference type="SAM" id="Coils"/>
    </source>
</evidence>
<evidence type="ECO:0000313" key="4">
    <source>
        <dbReference type="Proteomes" id="UP000271241"/>
    </source>
</evidence>
<evidence type="ECO:0000256" key="2">
    <source>
        <dbReference type="SAM" id="MobiDB-lite"/>
    </source>
</evidence>
<feature type="region of interest" description="Disordered" evidence="2">
    <location>
        <begin position="1"/>
        <end position="22"/>
    </location>
</feature>
<sequence>MNGHHTTVADGGHERAEPRSFGGLKSALEFIGKKKSTPAPAAPANPETPVVAETLVKERATSPFVDVIYKRLRTLRRRLERVQKYEALLMSCSPEELEQQLNEDQRKSLAEKAGIEAAIRELEEVQKQLLVVDAEDARQKKKKQHEHEREVQKAARRATAEAAATGNEAISAIARYFYAVTQLPHLLQSNHVTLGGSELAALETLQFLIFSAIADGAESAQQSESERKPSLVVQHARLLASGAEEEFVDGMTYASVKTLVAQLCAPPPPPAAETEEEATEELEVAGLAGVDAEQVSSGLSDAAAVEEESDDEMVPQQKVVPPGGFQFVHTSEIFDLPEAEEVIVEESIVVVDDDAVTTKVLVNATVVAVDEEPATPKAVTTPASSSGAPTQDSKNVGGALPGGNQTPTRRRGGRGGFVANGGAPRGRGRGGRDRGNRGVPRPYPQSNRPAQPQSQPQSQPQPPSRPPYVPDGAYRGRARGRGRGFNRGRGRGRGAFRGSMRGVGPRQTQSPQTQK</sequence>
<dbReference type="STRING" id="78915.A0A4P9XVI0"/>
<name>A0A4P9XVI0_9FUNG</name>
<dbReference type="PANTHER" id="PTHR37736">
    <property type="entry name" value="GLYCINE-RICH PROTEIN"/>
    <property type="match status" value="1"/>
</dbReference>
<feature type="compositionally biased region" description="Pro residues" evidence="2">
    <location>
        <begin position="459"/>
        <end position="469"/>
    </location>
</feature>
<feature type="compositionally biased region" description="Gly residues" evidence="2">
    <location>
        <begin position="414"/>
        <end position="425"/>
    </location>
</feature>
<feature type="compositionally biased region" description="Low complexity" evidence="2">
    <location>
        <begin position="437"/>
        <end position="458"/>
    </location>
</feature>
<proteinExistence type="predicted"/>
<dbReference type="EMBL" id="KZ992474">
    <property type="protein sequence ID" value="RKP10032.1"/>
    <property type="molecule type" value="Genomic_DNA"/>
</dbReference>
<dbReference type="AlphaFoldDB" id="A0A4P9XVI0"/>
<feature type="region of interest" description="Disordered" evidence="2">
    <location>
        <begin position="374"/>
        <end position="515"/>
    </location>
</feature>
<dbReference type="PANTHER" id="PTHR37736:SF1">
    <property type="entry name" value="GLYCINE-RICH PROTEIN"/>
    <property type="match status" value="1"/>
</dbReference>
<feature type="compositionally biased region" description="Polar residues" evidence="2">
    <location>
        <begin position="381"/>
        <end position="394"/>
    </location>
</feature>
<dbReference type="Proteomes" id="UP000271241">
    <property type="component" value="Unassembled WGS sequence"/>
</dbReference>
<organism evidence="3 4">
    <name type="scientific">Thamnocephalis sphaerospora</name>
    <dbReference type="NCBI Taxonomy" id="78915"/>
    <lineage>
        <taxon>Eukaryota</taxon>
        <taxon>Fungi</taxon>
        <taxon>Fungi incertae sedis</taxon>
        <taxon>Zoopagomycota</taxon>
        <taxon>Zoopagomycotina</taxon>
        <taxon>Zoopagomycetes</taxon>
        <taxon>Zoopagales</taxon>
        <taxon>Sigmoideomycetaceae</taxon>
        <taxon>Thamnocephalis</taxon>
    </lineage>
</organism>
<protein>
    <submittedName>
        <fullName evidence="3">Uncharacterized protein</fullName>
    </submittedName>
</protein>
<accession>A0A4P9XVI0</accession>